<dbReference type="GO" id="GO:0005886">
    <property type="term" value="C:plasma membrane"/>
    <property type="evidence" value="ECO:0007669"/>
    <property type="project" value="UniProtKB-SubCell"/>
</dbReference>
<evidence type="ECO:0000313" key="7">
    <source>
        <dbReference type="EMBL" id="SNV23695.1"/>
    </source>
</evidence>
<dbReference type="GeneID" id="63460064"/>
<dbReference type="STRING" id="1121387.GCA_000429885_00241"/>
<reference evidence="7 8" key="1">
    <citation type="submission" date="2017-06" db="EMBL/GenBank/DDBJ databases">
        <authorList>
            <consortium name="Pathogen Informatics"/>
        </authorList>
    </citation>
    <scope>NUCLEOTIDE SEQUENCE [LARGE SCALE GENOMIC DNA]</scope>
    <source>
        <strain evidence="7 8">NCTC13039</strain>
    </source>
</reference>
<dbReference type="PANTHER" id="PTHR23513">
    <property type="entry name" value="INTEGRAL MEMBRANE EFFLUX PROTEIN-RELATED"/>
    <property type="match status" value="1"/>
</dbReference>
<dbReference type="Pfam" id="PF07690">
    <property type="entry name" value="MFS_1"/>
    <property type="match status" value="1"/>
</dbReference>
<comment type="subcellular location">
    <subcellularLocation>
        <location evidence="1">Cell membrane</location>
        <topology evidence="1">Multi-pass membrane protein</topology>
    </subcellularLocation>
</comment>
<dbReference type="GO" id="GO:0022857">
    <property type="term" value="F:transmembrane transporter activity"/>
    <property type="evidence" value="ECO:0007669"/>
    <property type="project" value="InterPro"/>
</dbReference>
<dbReference type="KEGG" id="dco:SAMEA4475696_1871"/>
<evidence type="ECO:0000256" key="5">
    <source>
        <dbReference type="ARBA" id="ARBA00023136"/>
    </source>
</evidence>
<organism evidence="7 8">
    <name type="scientific">Dermatophilus congolensis</name>
    <dbReference type="NCBI Taxonomy" id="1863"/>
    <lineage>
        <taxon>Bacteria</taxon>
        <taxon>Bacillati</taxon>
        <taxon>Actinomycetota</taxon>
        <taxon>Actinomycetes</taxon>
        <taxon>Micrococcales</taxon>
        <taxon>Dermatophilaceae</taxon>
        <taxon>Dermatophilus</taxon>
    </lineage>
</organism>
<dbReference type="Proteomes" id="UP000242637">
    <property type="component" value="Chromosome 1"/>
</dbReference>
<feature type="transmembrane region" description="Helical" evidence="6">
    <location>
        <begin position="21"/>
        <end position="43"/>
    </location>
</feature>
<gene>
    <name evidence="7" type="ORF">SAMEA4475696_01871</name>
</gene>
<feature type="transmembrane region" description="Helical" evidence="6">
    <location>
        <begin position="328"/>
        <end position="354"/>
    </location>
</feature>
<evidence type="ECO:0000256" key="6">
    <source>
        <dbReference type="SAM" id="Phobius"/>
    </source>
</evidence>
<keyword evidence="3 6" id="KW-0812">Transmembrane</keyword>
<feature type="transmembrane region" description="Helical" evidence="6">
    <location>
        <begin position="269"/>
        <end position="288"/>
    </location>
</feature>
<feature type="transmembrane region" description="Helical" evidence="6">
    <location>
        <begin position="86"/>
        <end position="107"/>
    </location>
</feature>
<feature type="transmembrane region" description="Helical" evidence="6">
    <location>
        <begin position="366"/>
        <end position="387"/>
    </location>
</feature>
<evidence type="ECO:0000256" key="3">
    <source>
        <dbReference type="ARBA" id="ARBA00022692"/>
    </source>
</evidence>
<accession>A0A239VN31</accession>
<keyword evidence="4 6" id="KW-1133">Transmembrane helix</keyword>
<dbReference type="PANTHER" id="PTHR23513:SF6">
    <property type="entry name" value="MAJOR FACILITATOR SUPERFAMILY ASSOCIATED DOMAIN-CONTAINING PROTEIN"/>
    <property type="match status" value="1"/>
</dbReference>
<feature type="transmembrane region" description="Helical" evidence="6">
    <location>
        <begin position="49"/>
        <end position="74"/>
    </location>
</feature>
<sequence length="422" mass="44399">MQSPLENNPSNPFLKKSFRQWYSATTLLAISTSTTIAVTLLLVDITKNTAIAGMLSGLILFIQLCIGPIGGGLADVTDRRTLLRRALMTALAANLTTVISLLLFFTYEELHGGWLSFLVVFSLIVSGAAAGIADPSIDASARSLITPAEFPRAMSAEQARSSTLHIVGSPASGAMYSTFPALPFILRIVCDAGFLLTLQRIKRGLGPTGTEALDSKLKILLKSLSGYKESFAFIQSKEALRRIQVAAPLINLMVFSGTSWAVLNMSHSGAGGLISGITVSGFAIGALLGSSITPFLTDRFTPGILAIAGLSWMTIIFALLFIYGGNPWALFVLAVLGMAPSPALNGGLFGHVFAETPGDMQGRVMATFSLVAGLSAVVAPVFSGWAVQEDLNVLLGFATCSVGIVGILILASSSAVRNMKKY</sequence>
<dbReference type="InterPro" id="IPR011701">
    <property type="entry name" value="MFS"/>
</dbReference>
<evidence type="ECO:0000256" key="1">
    <source>
        <dbReference type="ARBA" id="ARBA00004651"/>
    </source>
</evidence>
<dbReference type="EMBL" id="LT906453">
    <property type="protein sequence ID" value="SNV23695.1"/>
    <property type="molecule type" value="Genomic_DNA"/>
</dbReference>
<protein>
    <submittedName>
        <fullName evidence="7">H+ Antiporter protein</fullName>
    </submittedName>
</protein>
<dbReference type="AlphaFoldDB" id="A0A239VN31"/>
<evidence type="ECO:0000313" key="8">
    <source>
        <dbReference type="Proteomes" id="UP000242637"/>
    </source>
</evidence>
<feature type="transmembrane region" description="Helical" evidence="6">
    <location>
        <begin position="245"/>
        <end position="263"/>
    </location>
</feature>
<name>A0A239VN31_9MICO</name>
<feature type="transmembrane region" description="Helical" evidence="6">
    <location>
        <begin position="393"/>
        <end position="416"/>
    </location>
</feature>
<keyword evidence="5 6" id="KW-0472">Membrane</keyword>
<keyword evidence="2" id="KW-1003">Cell membrane</keyword>
<dbReference type="OrthoDB" id="4965946at2"/>
<proteinExistence type="predicted"/>
<evidence type="ECO:0000256" key="4">
    <source>
        <dbReference type="ARBA" id="ARBA00022989"/>
    </source>
</evidence>
<feature type="transmembrane region" description="Helical" evidence="6">
    <location>
        <begin position="300"/>
        <end position="322"/>
    </location>
</feature>
<feature type="transmembrane region" description="Helical" evidence="6">
    <location>
        <begin position="113"/>
        <end position="133"/>
    </location>
</feature>
<dbReference type="InterPro" id="IPR036259">
    <property type="entry name" value="MFS_trans_sf"/>
</dbReference>
<keyword evidence="8" id="KW-1185">Reference proteome</keyword>
<evidence type="ECO:0000256" key="2">
    <source>
        <dbReference type="ARBA" id="ARBA00022475"/>
    </source>
</evidence>
<dbReference type="RefSeq" id="WP_028326398.1">
    <property type="nucleotide sequence ID" value="NZ_LT906453.1"/>
</dbReference>
<dbReference type="SUPFAM" id="SSF103473">
    <property type="entry name" value="MFS general substrate transporter"/>
    <property type="match status" value="1"/>
</dbReference>
<dbReference type="Gene3D" id="1.20.1250.20">
    <property type="entry name" value="MFS general substrate transporter like domains"/>
    <property type="match status" value="1"/>
</dbReference>